<feature type="transmembrane region" description="Helical" evidence="2">
    <location>
        <begin position="12"/>
        <end position="33"/>
    </location>
</feature>
<proteinExistence type="predicted"/>
<sequence length="175" mass="20378">MTTGPHVCGCVWHVLCLVAVSSLMMPIHSLLALSPRLSPPLSSPALIFSLLQLPLVSWRACTWTTRMLRHSSRLLVRLPKSRRPRERPWEIFNVRDFGYHEGSQNYMMWFCAAAVFTSMLAFEVYQQMQRIFQRGDTCSACEAARAHYRKRVEERERETEAQSQYSMKLRRPQVS</sequence>
<evidence type="ECO:0000256" key="2">
    <source>
        <dbReference type="SAM" id="Phobius"/>
    </source>
</evidence>
<gene>
    <name evidence="3" type="ORF">LtaPh_0601200</name>
</gene>
<name>A0A640K893_LEITA</name>
<comment type="caution">
    <text evidence="3">The sequence shown here is derived from an EMBL/GenBank/DDBJ whole genome shotgun (WGS) entry which is preliminary data.</text>
</comment>
<evidence type="ECO:0000256" key="1">
    <source>
        <dbReference type="SAM" id="MobiDB-lite"/>
    </source>
</evidence>
<evidence type="ECO:0000313" key="4">
    <source>
        <dbReference type="Proteomes" id="UP000419144"/>
    </source>
</evidence>
<keyword evidence="4" id="KW-1185">Reference proteome</keyword>
<dbReference type="Proteomes" id="UP000419144">
    <property type="component" value="Unassembled WGS sequence"/>
</dbReference>
<dbReference type="EMBL" id="BLBS01000007">
    <property type="protein sequence ID" value="GET85876.1"/>
    <property type="molecule type" value="Genomic_DNA"/>
</dbReference>
<dbReference type="AlphaFoldDB" id="A0A640K893"/>
<protein>
    <submittedName>
        <fullName evidence="3">Uncharacterized protein</fullName>
    </submittedName>
</protein>
<keyword evidence="2" id="KW-0472">Membrane</keyword>
<feature type="transmembrane region" description="Helical" evidence="2">
    <location>
        <begin position="106"/>
        <end position="125"/>
    </location>
</feature>
<organism evidence="3 4">
    <name type="scientific">Leishmania tarentolae</name>
    <name type="common">Sauroleishmania tarentolae</name>
    <dbReference type="NCBI Taxonomy" id="5689"/>
    <lineage>
        <taxon>Eukaryota</taxon>
        <taxon>Discoba</taxon>
        <taxon>Euglenozoa</taxon>
        <taxon>Kinetoplastea</taxon>
        <taxon>Metakinetoplastina</taxon>
        <taxon>Trypanosomatida</taxon>
        <taxon>Trypanosomatidae</taxon>
        <taxon>Leishmaniinae</taxon>
        <taxon>Leishmania</taxon>
        <taxon>lizard Leishmania</taxon>
    </lineage>
</organism>
<evidence type="ECO:0000313" key="3">
    <source>
        <dbReference type="EMBL" id="GET85876.1"/>
    </source>
</evidence>
<reference evidence="3" key="1">
    <citation type="submission" date="2019-11" db="EMBL/GenBank/DDBJ databases">
        <title>Leishmania tarentolae CDS.</title>
        <authorList>
            <person name="Goto Y."/>
            <person name="Yamagishi J."/>
        </authorList>
    </citation>
    <scope>NUCLEOTIDE SEQUENCE [LARGE SCALE GENOMIC DNA]</scope>
    <source>
        <strain evidence="3">Parrot Tar II</strain>
    </source>
</reference>
<dbReference type="OrthoDB" id="242639at2759"/>
<accession>A0A640K893</accession>
<dbReference type="VEuPathDB" id="TriTrypDB:LtaPh_0601200"/>
<feature type="region of interest" description="Disordered" evidence="1">
    <location>
        <begin position="152"/>
        <end position="175"/>
    </location>
</feature>
<keyword evidence="2" id="KW-1133">Transmembrane helix</keyword>
<keyword evidence="2" id="KW-0812">Transmembrane</keyword>